<dbReference type="Pfam" id="PF03923">
    <property type="entry name" value="Lipoprotein_16"/>
    <property type="match status" value="1"/>
</dbReference>
<proteinExistence type="predicted"/>
<keyword evidence="1" id="KW-0449">Lipoprotein</keyword>
<comment type="caution">
    <text evidence="1">The sequence shown here is derived from an EMBL/GenBank/DDBJ whole genome shotgun (WGS) entry which is preliminary data.</text>
</comment>
<evidence type="ECO:0000313" key="2">
    <source>
        <dbReference type="Proteomes" id="UP000321275"/>
    </source>
</evidence>
<dbReference type="Proteomes" id="UP000321275">
    <property type="component" value="Unassembled WGS sequence"/>
</dbReference>
<reference evidence="1 2" key="1">
    <citation type="submission" date="2019-07" db="EMBL/GenBank/DDBJ databases">
        <title>Whole genome shotgun sequence of Halomonas pacifica NBRC 102220.</title>
        <authorList>
            <person name="Hosoyama A."/>
            <person name="Uohara A."/>
            <person name="Ohji S."/>
            <person name="Ichikawa N."/>
        </authorList>
    </citation>
    <scope>NUCLEOTIDE SEQUENCE [LARGE SCALE GENOMIC DNA]</scope>
    <source>
        <strain evidence="1 2">NBRC 102220</strain>
    </source>
</reference>
<organism evidence="1 2">
    <name type="scientific">Bisbaumannia pacifica</name>
    <dbReference type="NCBI Taxonomy" id="77098"/>
    <lineage>
        <taxon>Bacteria</taxon>
        <taxon>Pseudomonadati</taxon>
        <taxon>Pseudomonadota</taxon>
        <taxon>Gammaproteobacteria</taxon>
        <taxon>Oceanospirillales</taxon>
        <taxon>Halomonadaceae</taxon>
        <taxon>Bisbaumannia</taxon>
    </lineage>
</organism>
<accession>A0A510XGV6</accession>
<dbReference type="InterPro" id="IPR005619">
    <property type="entry name" value="Uncharacterised_YajG"/>
</dbReference>
<name>A0A510XGV6_9GAMM</name>
<evidence type="ECO:0000313" key="1">
    <source>
        <dbReference type="EMBL" id="GEK49240.1"/>
    </source>
</evidence>
<sequence>MPCPMPSFKPNPMLRRQALALVLLALLLAGCSSPHYLQVDPRLSAELPRSGQGQAVAVHVVDGRDSDVLGTRSGAEMSTATITVQAHELVPKLQAQAEEAVRRMGFRPTREVDTTPRLTLTLRRLDYARGDGVPVLGEAVLEAVFQAEAVNAGTTYTGTYTSRRSQSYALRPSQEANTRMVNELLSDGLNRSFRDPELGALLAR</sequence>
<keyword evidence="2" id="KW-1185">Reference proteome</keyword>
<protein>
    <submittedName>
        <fullName evidence="1">Lipoprotein</fullName>
    </submittedName>
</protein>
<dbReference type="AlphaFoldDB" id="A0A510XGV6"/>
<gene>
    <name evidence="1" type="ORF">HPA02_35230</name>
</gene>
<dbReference type="EMBL" id="BJUK01000082">
    <property type="protein sequence ID" value="GEK49240.1"/>
    <property type="molecule type" value="Genomic_DNA"/>
</dbReference>